<dbReference type="RefSeq" id="WP_313913524.1">
    <property type="nucleotide sequence ID" value="NZ_CP135076.1"/>
</dbReference>
<reference evidence="2 3" key="1">
    <citation type="submission" date="2023-09" db="EMBL/GenBank/DDBJ databases">
        <authorList>
            <person name="Rey-Velasco X."/>
        </authorList>
    </citation>
    <scope>NUCLEOTIDE SEQUENCE [LARGE SCALE GENOMIC DNA]</scope>
    <source>
        <strain evidence="2 3">W311</strain>
    </source>
</reference>
<organism evidence="2 3">
    <name type="scientific">Stakelama saccharophila</name>
    <dbReference type="NCBI Taxonomy" id="3075605"/>
    <lineage>
        <taxon>Bacteria</taxon>
        <taxon>Pseudomonadati</taxon>
        <taxon>Pseudomonadota</taxon>
        <taxon>Alphaproteobacteria</taxon>
        <taxon>Sphingomonadales</taxon>
        <taxon>Sphingomonadaceae</taxon>
        <taxon>Stakelama</taxon>
    </lineage>
</organism>
<evidence type="ECO:0000256" key="1">
    <source>
        <dbReference type="SAM" id="MobiDB-lite"/>
    </source>
</evidence>
<dbReference type="SUPFAM" id="SSF48452">
    <property type="entry name" value="TPR-like"/>
    <property type="match status" value="1"/>
</dbReference>
<protein>
    <submittedName>
        <fullName evidence="2">DUF924 family protein</fullName>
    </submittedName>
</protein>
<proteinExistence type="predicted"/>
<dbReference type="Gene3D" id="1.25.40.10">
    <property type="entry name" value="Tetratricopeptide repeat domain"/>
    <property type="match status" value="1"/>
</dbReference>
<dbReference type="Proteomes" id="UP001302249">
    <property type="component" value="Chromosome"/>
</dbReference>
<dbReference type="InterPro" id="IPR011990">
    <property type="entry name" value="TPR-like_helical_dom_sf"/>
</dbReference>
<evidence type="ECO:0000313" key="2">
    <source>
        <dbReference type="EMBL" id="WNO52752.1"/>
    </source>
</evidence>
<sequence>MARDLGATTVEVHAAARAVLDFWFDELSPEQWFAKDAALDSRVAARFATLRDTLIANGAAGWREEPRTLLAAVIAIDQFSRNIHRGTAAAFAGDALARELTLTALKRGWDGAMTDHERQFLYMPLMHAEDLALQDRGLALFERLSVPEAVAAAREHRDAIARYGRFPSRNAALGRPSTPAERDYLSRPGAGW</sequence>
<dbReference type="EMBL" id="CP135076">
    <property type="protein sequence ID" value="WNO52752.1"/>
    <property type="molecule type" value="Genomic_DNA"/>
</dbReference>
<dbReference type="InterPro" id="IPR010323">
    <property type="entry name" value="DUF924"/>
</dbReference>
<name>A0ABZ0B6C3_9SPHN</name>
<dbReference type="Pfam" id="PF06041">
    <property type="entry name" value="DUF924"/>
    <property type="match status" value="1"/>
</dbReference>
<dbReference type="Gene3D" id="1.20.58.320">
    <property type="entry name" value="TPR-like"/>
    <property type="match status" value="1"/>
</dbReference>
<keyword evidence="3" id="KW-1185">Reference proteome</keyword>
<gene>
    <name evidence="2" type="ORF">RPR59_09780</name>
</gene>
<feature type="region of interest" description="Disordered" evidence="1">
    <location>
        <begin position="171"/>
        <end position="192"/>
    </location>
</feature>
<evidence type="ECO:0000313" key="3">
    <source>
        <dbReference type="Proteomes" id="UP001302249"/>
    </source>
</evidence>
<accession>A0ABZ0B6C3</accession>